<accession>A0A1I7UNC3</accession>
<feature type="coiled-coil region" evidence="1">
    <location>
        <begin position="310"/>
        <end position="344"/>
    </location>
</feature>
<feature type="coiled-coil region" evidence="1">
    <location>
        <begin position="241"/>
        <end position="268"/>
    </location>
</feature>
<feature type="region of interest" description="Disordered" evidence="2">
    <location>
        <begin position="41"/>
        <end position="75"/>
    </location>
</feature>
<dbReference type="Proteomes" id="UP000095282">
    <property type="component" value="Unplaced"/>
</dbReference>
<proteinExistence type="predicted"/>
<sequence>MNDPLDSISNDEFEVIESFDEDSEDREEMWTVQPSIKIEPFSIQMPNSIKEAQRSPSPVGTKAPESLNDPDRTPEASLIETPLLTETLKENTPMSTPLASLVEPSSAVDTLHNMSIVSENECSNNSSLVNVADVESTEVALRTSLLLVGELKAQLNAQASRMAEIEKKSVTSLLKSSDDEKKQLEIMKNEFELKMKESAASVEKVISEKDSAIEQLKVQLAQSQQVAELWKQGAEKNSLSRSDSKTEVDRLHEKISELRNQLDEEVARRINEKEHRKLLEEQLKQAKGGSSFDPPASLIARQLADRTEYSLRLEQELVTVRKELEEMKETLKKATEESSNKDQIVSALHEDQVESTRMLASNEQVINSLKAKCRQLGVLEDFST</sequence>
<dbReference type="WBParaSite" id="Csp11.Scaffold630.g17699.t1">
    <property type="protein sequence ID" value="Csp11.Scaffold630.g17699.t1"/>
    <property type="gene ID" value="Csp11.Scaffold630.g17699"/>
</dbReference>
<dbReference type="AlphaFoldDB" id="A0A1I7UNC3"/>
<feature type="coiled-coil region" evidence="1">
    <location>
        <begin position="148"/>
        <end position="194"/>
    </location>
</feature>
<dbReference type="STRING" id="1561998.A0A1I7UNC3"/>
<name>A0A1I7UNC3_9PELO</name>
<dbReference type="eggNOG" id="ENOG502TG4U">
    <property type="taxonomic scope" value="Eukaryota"/>
</dbReference>
<keyword evidence="1" id="KW-0175">Coiled coil</keyword>
<organism evidence="3 4">
    <name type="scientific">Caenorhabditis tropicalis</name>
    <dbReference type="NCBI Taxonomy" id="1561998"/>
    <lineage>
        <taxon>Eukaryota</taxon>
        <taxon>Metazoa</taxon>
        <taxon>Ecdysozoa</taxon>
        <taxon>Nematoda</taxon>
        <taxon>Chromadorea</taxon>
        <taxon>Rhabditida</taxon>
        <taxon>Rhabditina</taxon>
        <taxon>Rhabditomorpha</taxon>
        <taxon>Rhabditoidea</taxon>
        <taxon>Rhabditidae</taxon>
        <taxon>Peloderinae</taxon>
        <taxon>Caenorhabditis</taxon>
    </lineage>
</organism>
<evidence type="ECO:0000256" key="1">
    <source>
        <dbReference type="SAM" id="Coils"/>
    </source>
</evidence>
<reference evidence="4" key="1">
    <citation type="submission" date="2016-11" db="UniProtKB">
        <authorList>
            <consortium name="WormBaseParasite"/>
        </authorList>
    </citation>
    <scope>IDENTIFICATION</scope>
</reference>
<evidence type="ECO:0000313" key="3">
    <source>
        <dbReference type="Proteomes" id="UP000095282"/>
    </source>
</evidence>
<evidence type="ECO:0000313" key="4">
    <source>
        <dbReference type="WBParaSite" id="Csp11.Scaffold630.g17699.t1"/>
    </source>
</evidence>
<keyword evidence="3" id="KW-1185">Reference proteome</keyword>
<evidence type="ECO:0000256" key="2">
    <source>
        <dbReference type="SAM" id="MobiDB-lite"/>
    </source>
</evidence>
<protein>
    <submittedName>
        <fullName evidence="4">TMF_TATA_bd domain-containing protein</fullName>
    </submittedName>
</protein>